<dbReference type="PANTHER" id="PTHR37523">
    <property type="entry name" value="METALLOPHOSPHOESTERASE"/>
    <property type="match status" value="1"/>
</dbReference>
<dbReference type="Gene3D" id="3.60.21.10">
    <property type="match status" value="1"/>
</dbReference>
<dbReference type="InterPro" id="IPR041733">
    <property type="entry name" value="PAE1087_MPP"/>
</dbReference>
<gene>
    <name evidence="2" type="ordered locus">DKAM_0491</name>
</gene>
<dbReference type="AlphaFoldDB" id="B8D3Y6"/>
<dbReference type="Pfam" id="PF00149">
    <property type="entry name" value="Metallophos"/>
    <property type="match status" value="1"/>
</dbReference>
<dbReference type="KEGG" id="dka:DKAM_0491"/>
<evidence type="ECO:0000313" key="2">
    <source>
        <dbReference type="EMBL" id="ACL10817.1"/>
    </source>
</evidence>
<dbReference type="InterPro" id="IPR029052">
    <property type="entry name" value="Metallo-depent_PP-like"/>
</dbReference>
<organism evidence="2 3">
    <name type="scientific">Desulfurococcus amylolyticus (strain DSM 18924 / JCM 16383 / VKM B-2413 / 1221n)</name>
    <name type="common">Desulfurococcus kamchatkensis</name>
    <dbReference type="NCBI Taxonomy" id="490899"/>
    <lineage>
        <taxon>Archaea</taxon>
        <taxon>Thermoproteota</taxon>
        <taxon>Thermoprotei</taxon>
        <taxon>Desulfurococcales</taxon>
        <taxon>Desulfurococcaceae</taxon>
        <taxon>Desulfurococcus</taxon>
    </lineage>
</organism>
<accession>B8D3Y6</accession>
<dbReference type="CDD" id="cd07392">
    <property type="entry name" value="MPP_PAE1087"/>
    <property type="match status" value="1"/>
</dbReference>
<evidence type="ECO:0000259" key="1">
    <source>
        <dbReference type="Pfam" id="PF00149"/>
    </source>
</evidence>
<dbReference type="InterPro" id="IPR004843">
    <property type="entry name" value="Calcineurin-like_PHP"/>
</dbReference>
<sequence length="222" mass="24157">MLSILALSDIHERTQRFKALAKLVEEAGGVGLTIVAGDITYFKPANIAIKILEKLHEAVGSPILFVPGNCDDPRLTGSLDTSNNILNIHGKPVEVEGYIFYGIGGGGVSPFNTFIEYSEDDFNDLIGRVSGIDPGRLIMITHQPVNGFFDEVSNMHIGSKVFREFMTARQPLLWITGHIHEHSGWIRSGGTVIVHPGPFMHGYYALITISGGSVTGVSIKRI</sequence>
<evidence type="ECO:0000313" key="3">
    <source>
        <dbReference type="Proteomes" id="UP000006903"/>
    </source>
</evidence>
<reference evidence="2 3" key="1">
    <citation type="journal article" date="2009" name="J. Bacteriol.">
        <title>Complete genome sequence of the anaerobic, protein-degrading hyperthermophilic crenarchaeon Desulfurococcus kamchatkensis.</title>
        <authorList>
            <person name="Ravin N.V."/>
            <person name="Mardanov A.V."/>
            <person name="Beletsky A.V."/>
            <person name="Kublanov I.V."/>
            <person name="Kolganova T.V."/>
            <person name="Lebedinsky A.V."/>
            <person name="Chernyh N.A."/>
            <person name="Bonch-Osmolovskaya E.A."/>
            <person name="Skryabin K.G."/>
        </authorList>
    </citation>
    <scope>NUCLEOTIDE SEQUENCE [LARGE SCALE GENOMIC DNA]</scope>
    <source>
        <strain evidence="3">DSM 18924 / JCM 16383 / VKM B-2413 / 1221n</strain>
    </source>
</reference>
<dbReference type="GO" id="GO:0016787">
    <property type="term" value="F:hydrolase activity"/>
    <property type="evidence" value="ECO:0007669"/>
    <property type="project" value="InterPro"/>
</dbReference>
<dbReference type="Proteomes" id="UP000006903">
    <property type="component" value="Chromosome"/>
</dbReference>
<name>B8D3Y6_DESA1</name>
<dbReference type="RefSeq" id="WP_012608159.1">
    <property type="nucleotide sequence ID" value="NC_011766.1"/>
</dbReference>
<protein>
    <submittedName>
        <fullName evidence="2">Metallophosphoesterase, calcineurin superfamily</fullName>
    </submittedName>
</protein>
<dbReference type="EMBL" id="CP001140">
    <property type="protein sequence ID" value="ACL10817.1"/>
    <property type="molecule type" value="Genomic_DNA"/>
</dbReference>
<dbReference type="STRING" id="490899.DKAM_0491"/>
<dbReference type="GeneID" id="7170719"/>
<proteinExistence type="predicted"/>
<dbReference type="eggNOG" id="arCOG01145">
    <property type="taxonomic scope" value="Archaea"/>
</dbReference>
<dbReference type="HOGENOM" id="CLU_041441_5_0_2"/>
<dbReference type="SUPFAM" id="SSF56300">
    <property type="entry name" value="Metallo-dependent phosphatases"/>
    <property type="match status" value="1"/>
</dbReference>
<feature type="domain" description="Calcineurin-like phosphoesterase" evidence="1">
    <location>
        <begin position="3"/>
        <end position="181"/>
    </location>
</feature>
<dbReference type="PANTHER" id="PTHR37523:SF1">
    <property type="entry name" value="CALCINEURIN-LIKE PHOSPHOESTERASE DOMAIN-CONTAINING PROTEIN"/>
    <property type="match status" value="1"/>
</dbReference>